<dbReference type="InterPro" id="IPR000700">
    <property type="entry name" value="PAS-assoc_C"/>
</dbReference>
<dbReference type="SMART" id="SM00086">
    <property type="entry name" value="PAC"/>
    <property type="match status" value="2"/>
</dbReference>
<dbReference type="AlphaFoldDB" id="A0A2K9LIM0"/>
<protein>
    <recommendedName>
        <fullName evidence="7">Diguanylate cyclase</fullName>
    </recommendedName>
</protein>
<keyword evidence="6" id="KW-1185">Reference proteome</keyword>
<dbReference type="Gene3D" id="3.30.70.270">
    <property type="match status" value="1"/>
</dbReference>
<dbReference type="InterPro" id="IPR013767">
    <property type="entry name" value="PAS_fold"/>
</dbReference>
<feature type="transmembrane region" description="Helical" evidence="2">
    <location>
        <begin position="200"/>
        <end position="222"/>
    </location>
</feature>
<dbReference type="SUPFAM" id="SSF55785">
    <property type="entry name" value="PYP-like sensor domain (PAS domain)"/>
    <property type="match status" value="3"/>
</dbReference>
<evidence type="ECO:0000313" key="6">
    <source>
        <dbReference type="Proteomes" id="UP000235116"/>
    </source>
</evidence>
<sequence length="782" mass="89018">MPEGNPKSGPRFYIKDEVAVKSKSSVFIIIAVFSVAIFALVSFARTMDTKREQLSIQLRQSLDTQANISLIIHQLGYTGLIHNFKNYILRGDDKYYQAAQHNLRQLEQQLDNSHVYYRKQSLESSIKLIEQAVTHYELNLELARRLRNQGLSVQEIDQQVKVDDTLASKAIRDLIGQYQVQSANLLRDQLEREQGHNHDLYVVVALSLMITIAACAICWLLVVNVRNELAGLQKISSRQKLLDASPNPILVVTEAGEIVVANHGAGKLFECDKDTLIGRTIEDFIPDSLRVQHAHYRTLFFHSGGERTMRNPVELTTEKGELKRVEVQIGLYRLDQEQFAVVHLLDVSKVEDMQRHAEEIEQTFRMTFQLAPVGIAQISLEGRFIKVNRQFASLLEYQVSDLEQLSINDVTPVEERAANQMAIDRLIDSATTHVRLEKCYKSSTGADVWVINTLALYRNVNNQPEYLISILEDVSYRRKYEEELLASEAKFRSIANHVQGVVWMATPGIDSVMFVSNRYEEIWGRSIESLKQSPQSFIEGILPEDRPKVIAEIENHRKGIWKVAYRILGRDGSIRYIHDEGAPVRGANGELLCLVGLARDVTEEHLAKERLKSSNRQLEQLAKFDPLTMAIRRPYSIADLEECIALHKRYATFASLVFIDLNDFKDVNDNYGHEAGDQVLSRFAACVRENIRETDTFYRYAGDEFLLLLRETNSDDTAGFLRKLNAALEDIKVEEYPGVVVSISCGIVTLGDDPIADANSWINCADERMYEHKRQLKDKGQS</sequence>
<dbReference type="SUPFAM" id="SSF55073">
    <property type="entry name" value="Nucleotide cyclase"/>
    <property type="match status" value="1"/>
</dbReference>
<keyword evidence="1" id="KW-0808">Transferase</keyword>
<dbReference type="InterPro" id="IPR029787">
    <property type="entry name" value="Nucleotide_cyclase"/>
</dbReference>
<dbReference type="Pfam" id="PF00989">
    <property type="entry name" value="PAS"/>
    <property type="match status" value="1"/>
</dbReference>
<dbReference type="EMBL" id="CP022684">
    <property type="protein sequence ID" value="AUM12209.1"/>
    <property type="molecule type" value="Genomic_DNA"/>
</dbReference>
<feature type="domain" description="GGDEF" evidence="4">
    <location>
        <begin position="652"/>
        <end position="782"/>
    </location>
</feature>
<proteinExistence type="predicted"/>
<dbReference type="NCBIfam" id="TIGR00229">
    <property type="entry name" value="sensory_box"/>
    <property type="match status" value="3"/>
</dbReference>
<feature type="domain" description="PAC" evidence="3">
    <location>
        <begin position="561"/>
        <end position="613"/>
    </location>
</feature>
<dbReference type="InterPro" id="IPR052155">
    <property type="entry name" value="Biofilm_reg_signaling"/>
</dbReference>
<dbReference type="InterPro" id="IPR043128">
    <property type="entry name" value="Rev_trsase/Diguanyl_cyclase"/>
</dbReference>
<dbReference type="Gene3D" id="3.30.450.20">
    <property type="entry name" value="PAS domain"/>
    <property type="match status" value="3"/>
</dbReference>
<dbReference type="Pfam" id="PF00990">
    <property type="entry name" value="GGDEF"/>
    <property type="match status" value="1"/>
</dbReference>
<feature type="domain" description="PAC" evidence="3">
    <location>
        <begin position="430"/>
        <end position="486"/>
    </location>
</feature>
<reference evidence="6" key="1">
    <citation type="submission" date="2017-08" db="EMBL/GenBank/DDBJ databases">
        <title>Direct submision.</title>
        <authorList>
            <person name="Kim S.-J."/>
            <person name="Rhee S.-K."/>
        </authorList>
    </citation>
    <scope>NUCLEOTIDE SEQUENCE [LARGE SCALE GENOMIC DNA]</scope>
    <source>
        <strain evidence="6">GI5</strain>
    </source>
</reference>
<evidence type="ECO:0000256" key="2">
    <source>
        <dbReference type="SAM" id="Phobius"/>
    </source>
</evidence>
<keyword evidence="2" id="KW-1133">Transmembrane helix</keyword>
<keyword evidence="2" id="KW-0472">Membrane</keyword>
<dbReference type="NCBIfam" id="TIGR00254">
    <property type="entry name" value="GGDEF"/>
    <property type="match status" value="1"/>
</dbReference>
<evidence type="ECO:0000259" key="4">
    <source>
        <dbReference type="PROSITE" id="PS50887"/>
    </source>
</evidence>
<dbReference type="PROSITE" id="PS50887">
    <property type="entry name" value="GGDEF"/>
    <property type="match status" value="1"/>
</dbReference>
<name>A0A2K9LIM0_9GAMM</name>
<gene>
    <name evidence="5" type="ORF">Kalk_07205</name>
</gene>
<dbReference type="KEGG" id="kak:Kalk_07205"/>
<dbReference type="InterPro" id="IPR001610">
    <property type="entry name" value="PAC"/>
</dbReference>
<dbReference type="Proteomes" id="UP000235116">
    <property type="component" value="Chromosome"/>
</dbReference>
<dbReference type="InterPro" id="IPR035965">
    <property type="entry name" value="PAS-like_dom_sf"/>
</dbReference>
<dbReference type="SMART" id="SM00267">
    <property type="entry name" value="GGDEF"/>
    <property type="match status" value="1"/>
</dbReference>
<dbReference type="Pfam" id="PF08447">
    <property type="entry name" value="PAS_3"/>
    <property type="match status" value="1"/>
</dbReference>
<dbReference type="PROSITE" id="PS50113">
    <property type="entry name" value="PAC"/>
    <property type="match status" value="2"/>
</dbReference>
<accession>A0A2K9LIM0</accession>
<dbReference type="Pfam" id="PF08448">
    <property type="entry name" value="PAS_4"/>
    <property type="match status" value="1"/>
</dbReference>
<organism evidence="5 6">
    <name type="scientific">Ketobacter alkanivorans</name>
    <dbReference type="NCBI Taxonomy" id="1917421"/>
    <lineage>
        <taxon>Bacteria</taxon>
        <taxon>Pseudomonadati</taxon>
        <taxon>Pseudomonadota</taxon>
        <taxon>Gammaproteobacteria</taxon>
        <taxon>Pseudomonadales</taxon>
        <taxon>Ketobacteraceae</taxon>
        <taxon>Ketobacter</taxon>
    </lineage>
</organism>
<evidence type="ECO:0000256" key="1">
    <source>
        <dbReference type="ARBA" id="ARBA00022777"/>
    </source>
</evidence>
<dbReference type="CDD" id="cd00130">
    <property type="entry name" value="PAS"/>
    <property type="match status" value="3"/>
</dbReference>
<dbReference type="PANTHER" id="PTHR44757:SF2">
    <property type="entry name" value="BIOFILM ARCHITECTURE MAINTENANCE PROTEIN MBAA"/>
    <property type="match status" value="1"/>
</dbReference>
<evidence type="ECO:0008006" key="7">
    <source>
        <dbReference type="Google" id="ProtNLM"/>
    </source>
</evidence>
<dbReference type="CDD" id="cd01949">
    <property type="entry name" value="GGDEF"/>
    <property type="match status" value="1"/>
</dbReference>
<dbReference type="InterPro" id="IPR000014">
    <property type="entry name" value="PAS"/>
</dbReference>
<evidence type="ECO:0000313" key="5">
    <source>
        <dbReference type="EMBL" id="AUM12209.1"/>
    </source>
</evidence>
<dbReference type="InterPro" id="IPR013655">
    <property type="entry name" value="PAS_fold_3"/>
</dbReference>
<dbReference type="InterPro" id="IPR000160">
    <property type="entry name" value="GGDEF_dom"/>
</dbReference>
<evidence type="ECO:0000259" key="3">
    <source>
        <dbReference type="PROSITE" id="PS50113"/>
    </source>
</evidence>
<dbReference type="SMART" id="SM00091">
    <property type="entry name" value="PAS"/>
    <property type="match status" value="3"/>
</dbReference>
<keyword evidence="1" id="KW-0418">Kinase</keyword>
<dbReference type="PANTHER" id="PTHR44757">
    <property type="entry name" value="DIGUANYLATE CYCLASE DGCP"/>
    <property type="match status" value="1"/>
</dbReference>
<keyword evidence="2" id="KW-0812">Transmembrane</keyword>
<dbReference type="GO" id="GO:0016301">
    <property type="term" value="F:kinase activity"/>
    <property type="evidence" value="ECO:0007669"/>
    <property type="project" value="UniProtKB-KW"/>
</dbReference>
<dbReference type="InterPro" id="IPR013656">
    <property type="entry name" value="PAS_4"/>
</dbReference>
<feature type="transmembrane region" description="Helical" evidence="2">
    <location>
        <begin position="25"/>
        <end position="44"/>
    </location>
</feature>